<dbReference type="Gene3D" id="2.40.100.10">
    <property type="entry name" value="Cyclophilin-like"/>
    <property type="match status" value="1"/>
</dbReference>
<dbReference type="NCBIfam" id="TIGR00724">
    <property type="entry name" value="urea_amlyse_rel"/>
    <property type="match status" value="1"/>
</dbReference>
<name>A0A1M7RH02_9ACTN</name>
<gene>
    <name evidence="5" type="ORF">SAMN05443668_11249</name>
</gene>
<evidence type="ECO:0000313" key="6">
    <source>
        <dbReference type="Proteomes" id="UP000184440"/>
    </source>
</evidence>
<dbReference type="RefSeq" id="WP_073262170.1">
    <property type="nucleotide sequence ID" value="NZ_FRCS01000012.1"/>
</dbReference>
<organism evidence="5 6">
    <name type="scientific">Cryptosporangium aurantiacum</name>
    <dbReference type="NCBI Taxonomy" id="134849"/>
    <lineage>
        <taxon>Bacteria</taxon>
        <taxon>Bacillati</taxon>
        <taxon>Actinomycetota</taxon>
        <taxon>Actinomycetes</taxon>
        <taxon>Cryptosporangiales</taxon>
        <taxon>Cryptosporangiaceae</taxon>
        <taxon>Cryptosporangium</taxon>
    </lineage>
</organism>
<dbReference type="InterPro" id="IPR052708">
    <property type="entry name" value="PxpC"/>
</dbReference>
<keyword evidence="3" id="KW-0067">ATP-binding</keyword>
<protein>
    <submittedName>
        <fullName evidence="5">Biotin-dependent carboxylase uncharacterized domain-containing protein</fullName>
    </submittedName>
</protein>
<dbReference type="InterPro" id="IPR003778">
    <property type="entry name" value="CT_A_B"/>
</dbReference>
<evidence type="ECO:0000256" key="2">
    <source>
        <dbReference type="ARBA" id="ARBA00022801"/>
    </source>
</evidence>
<evidence type="ECO:0000256" key="1">
    <source>
        <dbReference type="ARBA" id="ARBA00022741"/>
    </source>
</evidence>
<dbReference type="STRING" id="134849.SAMN05443668_11249"/>
<keyword evidence="6" id="KW-1185">Reference proteome</keyword>
<dbReference type="PANTHER" id="PTHR43309">
    <property type="entry name" value="5-OXOPROLINASE SUBUNIT C"/>
    <property type="match status" value="1"/>
</dbReference>
<reference evidence="5 6" key="1">
    <citation type="submission" date="2016-11" db="EMBL/GenBank/DDBJ databases">
        <authorList>
            <person name="Jaros S."/>
            <person name="Januszkiewicz K."/>
            <person name="Wedrychowicz H."/>
        </authorList>
    </citation>
    <scope>NUCLEOTIDE SEQUENCE [LARGE SCALE GENOMIC DNA]</scope>
    <source>
        <strain evidence="5 6">DSM 46144</strain>
    </source>
</reference>
<dbReference type="Pfam" id="PF02626">
    <property type="entry name" value="CT_A_B"/>
    <property type="match status" value="1"/>
</dbReference>
<feature type="domain" description="Carboxyltransferase" evidence="4">
    <location>
        <begin position="23"/>
        <end position="311"/>
    </location>
</feature>
<evidence type="ECO:0000313" key="5">
    <source>
        <dbReference type="EMBL" id="SHN45441.1"/>
    </source>
</evidence>
<keyword evidence="1" id="KW-0547">Nucleotide-binding</keyword>
<dbReference type="InterPro" id="IPR029000">
    <property type="entry name" value="Cyclophilin-like_dom_sf"/>
</dbReference>
<dbReference type="SUPFAM" id="SSF50891">
    <property type="entry name" value="Cyclophilin-like"/>
    <property type="match status" value="1"/>
</dbReference>
<dbReference type="PANTHER" id="PTHR43309:SF3">
    <property type="entry name" value="5-OXOPROLINASE SUBUNIT C"/>
    <property type="match status" value="1"/>
</dbReference>
<evidence type="ECO:0000259" key="4">
    <source>
        <dbReference type="SMART" id="SM00797"/>
    </source>
</evidence>
<sequence>MLTIRTAGPLTTVQDRGRTGWAHVGVPRSGALDLPALSRANTLVGNAAFAAALEVTVGGLVAVPSADVVIALTGARCPLSVDGLVMPHGAAVGVPAGAELRVDAARAGVRAYLAVAGGIAVEPVLGSRSTDTLSGLGPAPLRNGDQLPLGTEIFTAPRVPGAGPTRDEAWASDAELDLAGVWAADAARRVVEPPIPAEPVLRVYPGPREDWFTPEAVDALYTAAWTVTPRSDRVGARLDGPPLPRAIDDELPSEGMVAGALQIPPSGPVLFLADHPVTGGYPVIGVVDPDDLWLAAQASPGTVLRLRPVRT</sequence>
<dbReference type="GO" id="GO:0005524">
    <property type="term" value="F:ATP binding"/>
    <property type="evidence" value="ECO:0007669"/>
    <property type="project" value="UniProtKB-KW"/>
</dbReference>
<keyword evidence="2" id="KW-0378">Hydrolase</keyword>
<proteinExistence type="predicted"/>
<dbReference type="GO" id="GO:0016787">
    <property type="term" value="F:hydrolase activity"/>
    <property type="evidence" value="ECO:0007669"/>
    <property type="project" value="UniProtKB-KW"/>
</dbReference>
<dbReference type="SMART" id="SM00797">
    <property type="entry name" value="AHS2"/>
    <property type="match status" value="1"/>
</dbReference>
<dbReference type="Proteomes" id="UP000184440">
    <property type="component" value="Unassembled WGS sequence"/>
</dbReference>
<dbReference type="EMBL" id="FRCS01000012">
    <property type="protein sequence ID" value="SHN45441.1"/>
    <property type="molecule type" value="Genomic_DNA"/>
</dbReference>
<evidence type="ECO:0000256" key="3">
    <source>
        <dbReference type="ARBA" id="ARBA00022840"/>
    </source>
</evidence>
<accession>A0A1M7RH02</accession>
<dbReference type="OrthoDB" id="9768696at2"/>
<dbReference type="AlphaFoldDB" id="A0A1M7RH02"/>